<keyword evidence="3" id="KW-1185">Reference proteome</keyword>
<gene>
    <name evidence="2" type="ORF">ACOC_LOCUS10966</name>
</gene>
<reference evidence="4" key="1">
    <citation type="submission" date="2017-02" db="UniProtKB">
        <authorList>
            <consortium name="WormBaseParasite"/>
        </authorList>
    </citation>
    <scope>IDENTIFICATION</scope>
</reference>
<dbReference type="WBParaSite" id="ACOC_0001096501-mRNA-1">
    <property type="protein sequence ID" value="ACOC_0001096501-mRNA-1"/>
    <property type="gene ID" value="ACOC_0001096501"/>
</dbReference>
<sequence>MPPAGGRGVGEQAMVYVGGREKARPASGQSTRRRSSRARRGDEHTRQPGWPPGSWPAARTRPMVSSSVARRQAG</sequence>
<name>A0A0R3PXF5_ANGCS</name>
<organism evidence="4">
    <name type="scientific">Angiostrongylus costaricensis</name>
    <name type="common">Nematode worm</name>
    <dbReference type="NCBI Taxonomy" id="334426"/>
    <lineage>
        <taxon>Eukaryota</taxon>
        <taxon>Metazoa</taxon>
        <taxon>Ecdysozoa</taxon>
        <taxon>Nematoda</taxon>
        <taxon>Chromadorea</taxon>
        <taxon>Rhabditida</taxon>
        <taxon>Rhabditina</taxon>
        <taxon>Rhabditomorpha</taxon>
        <taxon>Strongyloidea</taxon>
        <taxon>Metastrongylidae</taxon>
        <taxon>Angiostrongylus</taxon>
    </lineage>
</organism>
<accession>A0A0R3PXF5</accession>
<protein>
    <submittedName>
        <fullName evidence="2 4">Uncharacterized protein</fullName>
    </submittedName>
</protein>
<reference evidence="2 3" key="2">
    <citation type="submission" date="2018-11" db="EMBL/GenBank/DDBJ databases">
        <authorList>
            <consortium name="Pathogen Informatics"/>
        </authorList>
    </citation>
    <scope>NUCLEOTIDE SEQUENCE [LARGE SCALE GENOMIC DNA]</scope>
    <source>
        <strain evidence="2 3">Costa Rica</strain>
    </source>
</reference>
<evidence type="ECO:0000256" key="1">
    <source>
        <dbReference type="SAM" id="MobiDB-lite"/>
    </source>
</evidence>
<feature type="region of interest" description="Disordered" evidence="1">
    <location>
        <begin position="1"/>
        <end position="74"/>
    </location>
</feature>
<dbReference type="AlphaFoldDB" id="A0A0R3PXF5"/>
<proteinExistence type="predicted"/>
<evidence type="ECO:0000313" key="4">
    <source>
        <dbReference type="WBParaSite" id="ACOC_0001096501-mRNA-1"/>
    </source>
</evidence>
<evidence type="ECO:0000313" key="3">
    <source>
        <dbReference type="Proteomes" id="UP000267027"/>
    </source>
</evidence>
<evidence type="ECO:0000313" key="2">
    <source>
        <dbReference type="EMBL" id="VDM62551.1"/>
    </source>
</evidence>
<feature type="compositionally biased region" description="Polar residues" evidence="1">
    <location>
        <begin position="63"/>
        <end position="74"/>
    </location>
</feature>
<dbReference type="Proteomes" id="UP000267027">
    <property type="component" value="Unassembled WGS sequence"/>
</dbReference>
<dbReference type="EMBL" id="UYYA01004585">
    <property type="protein sequence ID" value="VDM62551.1"/>
    <property type="molecule type" value="Genomic_DNA"/>
</dbReference>